<protein>
    <submittedName>
        <fullName evidence="4">GNAT family N-acetyltransferase</fullName>
    </submittedName>
</protein>
<dbReference type="RefSeq" id="WP_205262228.1">
    <property type="nucleotide sequence ID" value="NZ_JAERWK010000025.1"/>
</dbReference>
<dbReference type="InterPro" id="IPR000182">
    <property type="entry name" value="GNAT_dom"/>
</dbReference>
<dbReference type="SUPFAM" id="SSF52218">
    <property type="entry name" value="Flavoproteins"/>
    <property type="match status" value="1"/>
</dbReference>
<dbReference type="Gene3D" id="3.40.50.360">
    <property type="match status" value="1"/>
</dbReference>
<dbReference type="InterPro" id="IPR016181">
    <property type="entry name" value="Acyl_CoA_acyltransferase"/>
</dbReference>
<dbReference type="PANTHER" id="PTHR43877:SF2">
    <property type="entry name" value="AMINOALKYLPHOSPHONATE N-ACETYLTRANSFERASE-RELATED"/>
    <property type="match status" value="1"/>
</dbReference>
<organism evidence="4 5">
    <name type="scientific">Nakamurella leprariae</name>
    <dbReference type="NCBI Taxonomy" id="2803911"/>
    <lineage>
        <taxon>Bacteria</taxon>
        <taxon>Bacillati</taxon>
        <taxon>Actinomycetota</taxon>
        <taxon>Actinomycetes</taxon>
        <taxon>Nakamurellales</taxon>
        <taxon>Nakamurellaceae</taxon>
        <taxon>Nakamurella</taxon>
    </lineage>
</organism>
<evidence type="ECO:0000256" key="2">
    <source>
        <dbReference type="ARBA" id="ARBA00023315"/>
    </source>
</evidence>
<dbReference type="AlphaFoldDB" id="A0A938YJ71"/>
<keyword evidence="1" id="KW-0808">Transferase</keyword>
<keyword evidence="2" id="KW-0012">Acyltransferase</keyword>
<evidence type="ECO:0000259" key="3">
    <source>
        <dbReference type="PROSITE" id="PS51186"/>
    </source>
</evidence>
<dbReference type="PANTHER" id="PTHR43877">
    <property type="entry name" value="AMINOALKYLPHOSPHONATE N-ACETYLTRANSFERASE-RELATED-RELATED"/>
    <property type="match status" value="1"/>
</dbReference>
<dbReference type="GO" id="GO:0016747">
    <property type="term" value="F:acyltransferase activity, transferring groups other than amino-acyl groups"/>
    <property type="evidence" value="ECO:0007669"/>
    <property type="project" value="InterPro"/>
</dbReference>
<sequence length="393" mass="41665">MPAQPRQSAHTSPVLRMLSVAAGPAGDPDVDALATYVRRRFAVLGHSVESLTVRHLPDPSAEPADHAGVSVTAALTSVAEADAVVVAAPRSADTLDRLLALDRTGVLRDKPVLLFLTGAAASDPSVREPVAARLTAAGARSVSLSAQLVTGVLSVFPDGGLLIDPDAAADVTHAISAFVGALRPDAPAAARAAERRPTRISPVAGAPDLLVEQVHVDDPRLRPLLQDLIVEYSTRYAMDNQFTDLTEVDPTDFLPPHGTFLLLSEDGEVVAGGALRRYRTDDALTAEVKRVWTASRHRRRGLSRRLMAELETAARQLGYTRIHLTTGPRQPEARALYLSTGYTPRFDVAADPATIGPLAFARELVPGAGLPFWPGAPVHDESLPPSLRPVAAS</sequence>
<feature type="domain" description="N-acetyltransferase" evidence="3">
    <location>
        <begin position="212"/>
        <end position="365"/>
    </location>
</feature>
<dbReference type="InterPro" id="IPR050832">
    <property type="entry name" value="Bact_Acetyltransf"/>
</dbReference>
<accession>A0A938YJ71</accession>
<name>A0A938YJ71_9ACTN</name>
<keyword evidence="5" id="KW-1185">Reference proteome</keyword>
<dbReference type="Proteomes" id="UP000663792">
    <property type="component" value="Unassembled WGS sequence"/>
</dbReference>
<dbReference type="SUPFAM" id="SSF55729">
    <property type="entry name" value="Acyl-CoA N-acyltransferases (Nat)"/>
    <property type="match status" value="1"/>
</dbReference>
<dbReference type="InterPro" id="IPR029039">
    <property type="entry name" value="Flavoprotein-like_sf"/>
</dbReference>
<proteinExistence type="predicted"/>
<gene>
    <name evidence="4" type="ORF">JL106_18500</name>
</gene>
<evidence type="ECO:0000256" key="1">
    <source>
        <dbReference type="ARBA" id="ARBA00022679"/>
    </source>
</evidence>
<dbReference type="Gene3D" id="3.40.630.30">
    <property type="match status" value="1"/>
</dbReference>
<comment type="caution">
    <text evidence="4">The sequence shown here is derived from an EMBL/GenBank/DDBJ whole genome shotgun (WGS) entry which is preliminary data.</text>
</comment>
<dbReference type="Pfam" id="PF00583">
    <property type="entry name" value="Acetyltransf_1"/>
    <property type="match status" value="1"/>
</dbReference>
<dbReference type="PROSITE" id="PS51186">
    <property type="entry name" value="GNAT"/>
    <property type="match status" value="1"/>
</dbReference>
<evidence type="ECO:0000313" key="4">
    <source>
        <dbReference type="EMBL" id="MBM9469282.1"/>
    </source>
</evidence>
<dbReference type="EMBL" id="JAERWK010000025">
    <property type="protein sequence ID" value="MBM9469282.1"/>
    <property type="molecule type" value="Genomic_DNA"/>
</dbReference>
<reference evidence="4" key="1">
    <citation type="submission" date="2021-01" db="EMBL/GenBank/DDBJ databases">
        <title>YIM 132084 draft genome.</title>
        <authorList>
            <person name="An D."/>
        </authorList>
    </citation>
    <scope>NUCLEOTIDE SEQUENCE</scope>
    <source>
        <strain evidence="4">YIM 132084</strain>
    </source>
</reference>
<evidence type="ECO:0000313" key="5">
    <source>
        <dbReference type="Proteomes" id="UP000663792"/>
    </source>
</evidence>